<feature type="transmembrane region" description="Helical" evidence="1">
    <location>
        <begin position="66"/>
        <end position="96"/>
    </location>
</feature>
<keyword evidence="1" id="KW-0472">Membrane</keyword>
<dbReference type="Pfam" id="PF07456">
    <property type="entry name" value="Hpre_diP_synt_I"/>
    <property type="match status" value="1"/>
</dbReference>
<name>A0A1U7M7T9_TISCR</name>
<feature type="transmembrane region" description="Helical" evidence="1">
    <location>
        <begin position="136"/>
        <end position="159"/>
    </location>
</feature>
<evidence type="ECO:0000313" key="2">
    <source>
        <dbReference type="EMBL" id="OLS03320.1"/>
    </source>
</evidence>
<gene>
    <name evidence="2" type="ORF">TICRE_06590</name>
</gene>
<sequence>MKRLNKSIFLSILVSIGLALSILESSIPLPITIPGARLGLSNMVVLITLIMFGFREGLVVSSLKSIVLMLITGSISSFIYSFSGAIISCIGMYVVYEYFSRVFSLIGVSIFGALFHNFAQVTIASFMMNNMRIYTYLPFLMITSIFTGYFVGLSSTFIIKNLKKVLIFY</sequence>
<dbReference type="AlphaFoldDB" id="A0A1U7M7T9"/>
<dbReference type="InterPro" id="IPR014535">
    <property type="entry name" value="Hpre_diP_synt_I"/>
</dbReference>
<accession>A0A1U7M7T9</accession>
<dbReference type="RefSeq" id="WP_075725104.1">
    <property type="nucleotide sequence ID" value="NZ_LTDM01000009.1"/>
</dbReference>
<organism evidence="2 3">
    <name type="scientific">Tissierella creatinophila DSM 6911</name>
    <dbReference type="NCBI Taxonomy" id="1123403"/>
    <lineage>
        <taxon>Bacteria</taxon>
        <taxon>Bacillati</taxon>
        <taxon>Bacillota</taxon>
        <taxon>Tissierellia</taxon>
        <taxon>Tissierellales</taxon>
        <taxon>Tissierellaceae</taxon>
        <taxon>Tissierella</taxon>
    </lineage>
</organism>
<dbReference type="Proteomes" id="UP000186112">
    <property type="component" value="Unassembled WGS sequence"/>
</dbReference>
<feature type="transmembrane region" description="Helical" evidence="1">
    <location>
        <begin position="35"/>
        <end position="54"/>
    </location>
</feature>
<keyword evidence="1" id="KW-1133">Transmembrane helix</keyword>
<evidence type="ECO:0000313" key="3">
    <source>
        <dbReference type="Proteomes" id="UP000186112"/>
    </source>
</evidence>
<proteinExistence type="predicted"/>
<keyword evidence="3" id="KW-1185">Reference proteome</keyword>
<dbReference type="OrthoDB" id="9799095at2"/>
<dbReference type="InterPro" id="IPR010898">
    <property type="entry name" value="Hpre_diP_synth_I"/>
</dbReference>
<keyword evidence="1" id="KW-0812">Transmembrane</keyword>
<comment type="caution">
    <text evidence="2">The sequence shown here is derived from an EMBL/GenBank/DDBJ whole genome shotgun (WGS) entry which is preliminary data.</text>
</comment>
<dbReference type="PIRSF" id="PIRSF027391">
    <property type="entry name" value="Hpre_diP_synt_I"/>
    <property type="match status" value="1"/>
</dbReference>
<dbReference type="Gene3D" id="1.10.1760.20">
    <property type="match status" value="1"/>
</dbReference>
<reference evidence="2 3" key="1">
    <citation type="submission" date="2016-02" db="EMBL/GenBank/DDBJ databases">
        <title>Genome sequence of Tissierella creatinophila DSM 6911.</title>
        <authorList>
            <person name="Poehlein A."/>
            <person name="Daniel R."/>
        </authorList>
    </citation>
    <scope>NUCLEOTIDE SEQUENCE [LARGE SCALE GENOMIC DNA]</scope>
    <source>
        <strain evidence="2 3">DSM 6911</strain>
    </source>
</reference>
<protein>
    <submittedName>
        <fullName evidence="2">Heptaprenyl diphosphate synthase component I</fullName>
    </submittedName>
</protein>
<dbReference type="EMBL" id="LTDM01000009">
    <property type="protein sequence ID" value="OLS03320.1"/>
    <property type="molecule type" value="Genomic_DNA"/>
</dbReference>
<evidence type="ECO:0000256" key="1">
    <source>
        <dbReference type="SAM" id="Phobius"/>
    </source>
</evidence>
<feature type="transmembrane region" description="Helical" evidence="1">
    <location>
        <begin position="102"/>
        <end position="124"/>
    </location>
</feature>